<sequence length="62" mass="7552">MPHYLYLGFPVWYLLAWDDLRKDVRIFRYDRILQAHILDREFALKPLSDFSAVLTKQKVKQL</sequence>
<dbReference type="Pfam" id="PF13280">
    <property type="entry name" value="WYL"/>
    <property type="match status" value="1"/>
</dbReference>
<proteinExistence type="predicted"/>
<comment type="caution">
    <text evidence="2">The sequence shown here is derived from an EMBL/GenBank/DDBJ whole genome shotgun (WGS) entry which is preliminary data.</text>
</comment>
<keyword evidence="3" id="KW-1185">Reference proteome</keyword>
<organism evidence="2 3">
    <name type="scientific">Marinomonas rhodophyticola</name>
    <dbReference type="NCBI Taxonomy" id="2992803"/>
    <lineage>
        <taxon>Bacteria</taxon>
        <taxon>Pseudomonadati</taxon>
        <taxon>Pseudomonadota</taxon>
        <taxon>Gammaproteobacteria</taxon>
        <taxon>Oceanospirillales</taxon>
        <taxon>Oceanospirillaceae</taxon>
        <taxon>Marinomonas</taxon>
    </lineage>
</organism>
<accession>A0ABT3KCA0</accession>
<dbReference type="Proteomes" id="UP001431181">
    <property type="component" value="Unassembled WGS sequence"/>
</dbReference>
<gene>
    <name evidence="2" type="ORF">ONZ52_03700</name>
</gene>
<evidence type="ECO:0000259" key="1">
    <source>
        <dbReference type="Pfam" id="PF13280"/>
    </source>
</evidence>
<evidence type="ECO:0000313" key="3">
    <source>
        <dbReference type="Proteomes" id="UP001431181"/>
    </source>
</evidence>
<dbReference type="InterPro" id="IPR026881">
    <property type="entry name" value="WYL_dom"/>
</dbReference>
<protein>
    <submittedName>
        <fullName evidence="2">WYL domain-containing protein</fullName>
    </submittedName>
</protein>
<feature type="domain" description="WYL" evidence="1">
    <location>
        <begin position="2"/>
        <end position="36"/>
    </location>
</feature>
<name>A0ABT3KCA0_9GAMM</name>
<evidence type="ECO:0000313" key="2">
    <source>
        <dbReference type="EMBL" id="MCW4628165.1"/>
    </source>
</evidence>
<reference evidence="2" key="1">
    <citation type="submission" date="2022-11" db="EMBL/GenBank/DDBJ databases">
        <title>Marinomonas sp. nov., isolated from marine algae.</title>
        <authorList>
            <person name="Choi D.G."/>
            <person name="Kim J.M."/>
            <person name="Lee J.K."/>
            <person name="Baek J.H."/>
            <person name="Jeon C.O."/>
        </authorList>
    </citation>
    <scope>NUCLEOTIDE SEQUENCE</scope>
    <source>
        <strain evidence="2">KJ51-3</strain>
    </source>
</reference>
<dbReference type="PROSITE" id="PS52050">
    <property type="entry name" value="WYL"/>
    <property type="match status" value="1"/>
</dbReference>
<dbReference type="EMBL" id="JAPEUL010000004">
    <property type="protein sequence ID" value="MCW4628165.1"/>
    <property type="molecule type" value="Genomic_DNA"/>
</dbReference>